<accession>A0A0M3J7B0</accession>
<evidence type="ECO:0000313" key="1">
    <source>
        <dbReference type="EMBL" id="VDK21501.1"/>
    </source>
</evidence>
<proteinExistence type="predicted"/>
<evidence type="ECO:0000313" key="2">
    <source>
        <dbReference type="Proteomes" id="UP000267096"/>
    </source>
</evidence>
<reference evidence="1 2" key="2">
    <citation type="submission" date="2018-11" db="EMBL/GenBank/DDBJ databases">
        <authorList>
            <consortium name="Pathogen Informatics"/>
        </authorList>
    </citation>
    <scope>NUCLEOTIDE SEQUENCE [LARGE SCALE GENOMIC DNA]</scope>
</reference>
<dbReference type="Proteomes" id="UP000267096">
    <property type="component" value="Unassembled WGS sequence"/>
</dbReference>
<gene>
    <name evidence="1" type="ORF">ASIM_LOCUS3293</name>
</gene>
<evidence type="ECO:0000313" key="3">
    <source>
        <dbReference type="WBParaSite" id="ASIM_0000345401-mRNA-1"/>
    </source>
</evidence>
<dbReference type="EMBL" id="UYRR01004989">
    <property type="protein sequence ID" value="VDK21501.1"/>
    <property type="molecule type" value="Genomic_DNA"/>
</dbReference>
<name>A0A0M3J7B0_ANISI</name>
<protein>
    <submittedName>
        <fullName evidence="3">ISKra4 family transposase</fullName>
    </submittedName>
</protein>
<keyword evidence="2" id="KW-1185">Reference proteome</keyword>
<dbReference type="WBParaSite" id="ASIM_0000345401-mRNA-1">
    <property type="protein sequence ID" value="ASIM_0000345401-mRNA-1"/>
    <property type="gene ID" value="ASIM_0000345401"/>
</dbReference>
<dbReference type="AlphaFoldDB" id="A0A0M3J7B0"/>
<sequence length="92" mass="10569">YSGAHSRVLYVRDYLSSAADEAHVIPEYVYGTGSSAVGKITEFLQAIIDGIRQLADSVWQNILPGWAYMKEHFRKLLTVRWEERIVRILPVF</sequence>
<organism evidence="3">
    <name type="scientific">Anisakis simplex</name>
    <name type="common">Herring worm</name>
    <dbReference type="NCBI Taxonomy" id="6269"/>
    <lineage>
        <taxon>Eukaryota</taxon>
        <taxon>Metazoa</taxon>
        <taxon>Ecdysozoa</taxon>
        <taxon>Nematoda</taxon>
        <taxon>Chromadorea</taxon>
        <taxon>Rhabditida</taxon>
        <taxon>Spirurina</taxon>
        <taxon>Ascaridomorpha</taxon>
        <taxon>Ascaridoidea</taxon>
        <taxon>Anisakidae</taxon>
        <taxon>Anisakis</taxon>
        <taxon>Anisakis simplex complex</taxon>
    </lineage>
</organism>
<reference evidence="3" key="1">
    <citation type="submission" date="2017-02" db="UniProtKB">
        <authorList>
            <consortium name="WormBaseParasite"/>
        </authorList>
    </citation>
    <scope>IDENTIFICATION</scope>
</reference>